<dbReference type="Proteomes" id="UP000887565">
    <property type="component" value="Unplaced"/>
</dbReference>
<protein>
    <submittedName>
        <fullName evidence="2">Uncharacterized protein</fullName>
    </submittedName>
</protein>
<accession>A0A915K476</accession>
<name>A0A915K476_ROMCU</name>
<reference evidence="2" key="1">
    <citation type="submission" date="2022-11" db="UniProtKB">
        <authorList>
            <consortium name="WormBaseParasite"/>
        </authorList>
    </citation>
    <scope>IDENTIFICATION</scope>
</reference>
<keyword evidence="1" id="KW-1185">Reference proteome</keyword>
<evidence type="ECO:0000313" key="1">
    <source>
        <dbReference type="Proteomes" id="UP000887565"/>
    </source>
</evidence>
<dbReference type="AlphaFoldDB" id="A0A915K476"/>
<dbReference type="WBParaSite" id="nRc.2.0.1.t33570-RA">
    <property type="protein sequence ID" value="nRc.2.0.1.t33570-RA"/>
    <property type="gene ID" value="nRc.2.0.1.g33570"/>
</dbReference>
<organism evidence="1 2">
    <name type="scientific">Romanomermis culicivorax</name>
    <name type="common">Nematode worm</name>
    <dbReference type="NCBI Taxonomy" id="13658"/>
    <lineage>
        <taxon>Eukaryota</taxon>
        <taxon>Metazoa</taxon>
        <taxon>Ecdysozoa</taxon>
        <taxon>Nematoda</taxon>
        <taxon>Enoplea</taxon>
        <taxon>Dorylaimia</taxon>
        <taxon>Mermithida</taxon>
        <taxon>Mermithoidea</taxon>
        <taxon>Mermithidae</taxon>
        <taxon>Romanomermis</taxon>
    </lineage>
</organism>
<sequence length="104" mass="12248">MSTVLNLHTFLPVALRQVIARLRFKHFEKTEYGSSVPQRNILEMAPIKYVFAYYYASCHSHLYPADGFLEYSDFIKSDENNHHSIWSKLLRSSLSILQETELFF</sequence>
<evidence type="ECO:0000313" key="2">
    <source>
        <dbReference type="WBParaSite" id="nRc.2.0.1.t33570-RA"/>
    </source>
</evidence>
<proteinExistence type="predicted"/>